<proteinExistence type="predicted"/>
<dbReference type="AlphaFoldDB" id="A0A9N7UJB7"/>
<gene>
    <name evidence="2" type="ORF">PLEPLA_LOCUS21298</name>
</gene>
<accession>A0A9N7UJB7</accession>
<evidence type="ECO:0000313" key="2">
    <source>
        <dbReference type="EMBL" id="CAB1433209.1"/>
    </source>
</evidence>
<evidence type="ECO:0000256" key="1">
    <source>
        <dbReference type="SAM" id="MobiDB-lite"/>
    </source>
</evidence>
<feature type="compositionally biased region" description="Basic residues" evidence="1">
    <location>
        <begin position="66"/>
        <end position="75"/>
    </location>
</feature>
<dbReference type="Proteomes" id="UP001153269">
    <property type="component" value="Unassembled WGS sequence"/>
</dbReference>
<feature type="region of interest" description="Disordered" evidence="1">
    <location>
        <begin position="50"/>
        <end position="75"/>
    </location>
</feature>
<keyword evidence="3" id="KW-1185">Reference proteome</keyword>
<evidence type="ECO:0000313" key="3">
    <source>
        <dbReference type="Proteomes" id="UP001153269"/>
    </source>
</evidence>
<comment type="caution">
    <text evidence="2">The sequence shown here is derived from an EMBL/GenBank/DDBJ whole genome shotgun (WGS) entry which is preliminary data.</text>
</comment>
<reference evidence="2" key="1">
    <citation type="submission" date="2020-03" db="EMBL/GenBank/DDBJ databases">
        <authorList>
            <person name="Weist P."/>
        </authorList>
    </citation>
    <scope>NUCLEOTIDE SEQUENCE</scope>
</reference>
<feature type="compositionally biased region" description="Basic and acidic residues" evidence="1">
    <location>
        <begin position="50"/>
        <end position="59"/>
    </location>
</feature>
<name>A0A9N7UJB7_PLEPL</name>
<sequence>ASTAAVPPRCLRRSFVVTEFGSGWRRKREEEEEEEEEKRKISHRAELHVEQKSGGRVEAEVVSSCQKHKLRPTHG</sequence>
<protein>
    <submittedName>
        <fullName evidence="2">Uncharacterized protein</fullName>
    </submittedName>
</protein>
<organism evidence="2 3">
    <name type="scientific">Pleuronectes platessa</name>
    <name type="common">European plaice</name>
    <dbReference type="NCBI Taxonomy" id="8262"/>
    <lineage>
        <taxon>Eukaryota</taxon>
        <taxon>Metazoa</taxon>
        <taxon>Chordata</taxon>
        <taxon>Craniata</taxon>
        <taxon>Vertebrata</taxon>
        <taxon>Euteleostomi</taxon>
        <taxon>Actinopterygii</taxon>
        <taxon>Neopterygii</taxon>
        <taxon>Teleostei</taxon>
        <taxon>Neoteleostei</taxon>
        <taxon>Acanthomorphata</taxon>
        <taxon>Carangaria</taxon>
        <taxon>Pleuronectiformes</taxon>
        <taxon>Pleuronectoidei</taxon>
        <taxon>Pleuronectidae</taxon>
        <taxon>Pleuronectes</taxon>
    </lineage>
</organism>
<dbReference type="EMBL" id="CADEAL010001535">
    <property type="protein sequence ID" value="CAB1433209.1"/>
    <property type="molecule type" value="Genomic_DNA"/>
</dbReference>
<feature type="non-terminal residue" evidence="2">
    <location>
        <position position="1"/>
    </location>
</feature>